<feature type="transmembrane region" description="Helical" evidence="6">
    <location>
        <begin position="139"/>
        <end position="159"/>
    </location>
</feature>
<feature type="transmembrane region" description="Helical" evidence="6">
    <location>
        <begin position="205"/>
        <end position="228"/>
    </location>
</feature>
<keyword evidence="4 6" id="KW-1133">Transmembrane helix</keyword>
<dbReference type="EMBL" id="CP106735">
    <property type="protein sequence ID" value="UXX78896.1"/>
    <property type="molecule type" value="Genomic_DNA"/>
</dbReference>
<name>A0ABY6CYA0_9BACT</name>
<gene>
    <name evidence="7" type="ORF">N7E81_16190</name>
</gene>
<dbReference type="Proteomes" id="UP001062165">
    <property type="component" value="Chromosome"/>
</dbReference>
<evidence type="ECO:0000256" key="3">
    <source>
        <dbReference type="ARBA" id="ARBA00022692"/>
    </source>
</evidence>
<accession>A0ABY6CYA0</accession>
<feature type="transmembrane region" description="Helical" evidence="6">
    <location>
        <begin position="265"/>
        <end position="285"/>
    </location>
</feature>
<evidence type="ECO:0000256" key="1">
    <source>
        <dbReference type="ARBA" id="ARBA00004651"/>
    </source>
</evidence>
<sequence>MIRVLAKSRNTGWGRALNWAWVWLLPAFILGVVALKLINDPDKLNQLLQVRFSNWAGLAFCLFLLPFNVVLEAWKWQSILKPIEYKPLQDCVKVILSGKSLNVISPLGIGDAFARYFGIATARRNQIYAALLMDRFSQLLPTLVFGAGSVFYLLAHGFVVPVNSILLTVSVAGVLFSCLGLWGWWYRADLREYAQLIMRLDTRQILKIMTLAVARYAVFSIQFLLIFWSLGADLSFTVLCLGVAWIFLIKTLVPNISVLGDLVKRQLSAVLFFSFFTLDVGLVIVASFLVWLVNIVLPALVGIPFVSQLKRSF</sequence>
<feature type="transmembrane region" description="Helical" evidence="6">
    <location>
        <begin position="234"/>
        <end position="253"/>
    </location>
</feature>
<reference evidence="7" key="1">
    <citation type="submission" date="2022-10" db="EMBL/GenBank/DDBJ databases">
        <title>Comparative genomics and taxonomic characterization of three novel marine species of genus Reichenbachiella exhibiting antioxidant and polysaccharide degradation activities.</title>
        <authorList>
            <person name="Muhammad N."/>
            <person name="Lee Y.-J."/>
            <person name="Ko J."/>
            <person name="Kim S.-G."/>
        </authorList>
    </citation>
    <scope>NUCLEOTIDE SEQUENCE</scope>
    <source>
        <strain evidence="7">Wsw4-B4</strain>
    </source>
</reference>
<keyword evidence="8" id="KW-1185">Reference proteome</keyword>
<dbReference type="Pfam" id="PF03706">
    <property type="entry name" value="LPG_synthase_TM"/>
    <property type="match status" value="1"/>
</dbReference>
<comment type="subcellular location">
    <subcellularLocation>
        <location evidence="1">Cell membrane</location>
        <topology evidence="1">Multi-pass membrane protein</topology>
    </subcellularLocation>
</comment>
<proteinExistence type="predicted"/>
<evidence type="ECO:0000313" key="7">
    <source>
        <dbReference type="EMBL" id="UXX78896.1"/>
    </source>
</evidence>
<evidence type="ECO:0000256" key="4">
    <source>
        <dbReference type="ARBA" id="ARBA00022989"/>
    </source>
</evidence>
<evidence type="ECO:0000256" key="6">
    <source>
        <dbReference type="SAM" id="Phobius"/>
    </source>
</evidence>
<keyword evidence="2" id="KW-1003">Cell membrane</keyword>
<evidence type="ECO:0000256" key="5">
    <source>
        <dbReference type="ARBA" id="ARBA00023136"/>
    </source>
</evidence>
<feature type="transmembrane region" description="Helical" evidence="6">
    <location>
        <begin position="55"/>
        <end position="74"/>
    </location>
</feature>
<feature type="transmembrane region" description="Helical" evidence="6">
    <location>
        <begin position="16"/>
        <end position="35"/>
    </location>
</feature>
<keyword evidence="5 6" id="KW-0472">Membrane</keyword>
<evidence type="ECO:0000313" key="8">
    <source>
        <dbReference type="Proteomes" id="UP001062165"/>
    </source>
</evidence>
<dbReference type="RefSeq" id="WP_263050640.1">
    <property type="nucleotide sequence ID" value="NZ_CP106735.1"/>
</dbReference>
<keyword evidence="3 6" id="KW-0812">Transmembrane</keyword>
<organism evidence="7 8">
    <name type="scientific">Reichenbachiella carrageenanivorans</name>
    <dbReference type="NCBI Taxonomy" id="2979869"/>
    <lineage>
        <taxon>Bacteria</taxon>
        <taxon>Pseudomonadati</taxon>
        <taxon>Bacteroidota</taxon>
        <taxon>Cytophagia</taxon>
        <taxon>Cytophagales</taxon>
        <taxon>Reichenbachiellaceae</taxon>
        <taxon>Reichenbachiella</taxon>
    </lineage>
</organism>
<dbReference type="InterPro" id="IPR022791">
    <property type="entry name" value="L-PG_synthase/AglD"/>
</dbReference>
<protein>
    <submittedName>
        <fullName evidence="7">Lysylphosphatidylglycerol synthase domain-containing protein</fullName>
    </submittedName>
</protein>
<feature type="transmembrane region" description="Helical" evidence="6">
    <location>
        <begin position="165"/>
        <end position="185"/>
    </location>
</feature>
<evidence type="ECO:0000256" key="2">
    <source>
        <dbReference type="ARBA" id="ARBA00022475"/>
    </source>
</evidence>